<protein>
    <submittedName>
        <fullName evidence="3">Uncharacterized protein</fullName>
    </submittedName>
</protein>
<evidence type="ECO:0000313" key="3">
    <source>
        <dbReference type="EMBL" id="RYV49335.1"/>
    </source>
</evidence>
<proteinExistence type="predicted"/>
<accession>A0A4Q5MV25</accession>
<keyword evidence="2" id="KW-0812">Transmembrane</keyword>
<dbReference type="AlphaFoldDB" id="A0A4Q5MV25"/>
<gene>
    <name evidence="3" type="ORF">EUA98_19350</name>
</gene>
<keyword evidence="4" id="KW-1185">Reference proteome</keyword>
<comment type="caution">
    <text evidence="3">The sequence shown here is derived from an EMBL/GenBank/DDBJ whole genome shotgun (WGS) entry which is preliminary data.</text>
</comment>
<evidence type="ECO:0000256" key="2">
    <source>
        <dbReference type="SAM" id="Phobius"/>
    </source>
</evidence>
<organism evidence="3 4">
    <name type="scientific">Pengzhenrongella frigida</name>
    <dbReference type="NCBI Taxonomy" id="1259133"/>
    <lineage>
        <taxon>Bacteria</taxon>
        <taxon>Bacillati</taxon>
        <taxon>Actinomycetota</taxon>
        <taxon>Actinomycetes</taxon>
        <taxon>Micrococcales</taxon>
        <taxon>Pengzhenrongella</taxon>
    </lineage>
</organism>
<reference evidence="3 4" key="1">
    <citation type="submission" date="2019-01" db="EMBL/GenBank/DDBJ databases">
        <title>Novel species of Cellulomonas.</title>
        <authorList>
            <person name="Liu Q."/>
            <person name="Xin Y.-H."/>
        </authorList>
    </citation>
    <scope>NUCLEOTIDE SEQUENCE [LARGE SCALE GENOMIC DNA]</scope>
    <source>
        <strain evidence="3 4">HLT2-17</strain>
    </source>
</reference>
<evidence type="ECO:0000313" key="4">
    <source>
        <dbReference type="Proteomes" id="UP000293764"/>
    </source>
</evidence>
<dbReference type="Proteomes" id="UP000293764">
    <property type="component" value="Unassembled WGS sequence"/>
</dbReference>
<feature type="transmembrane region" description="Helical" evidence="2">
    <location>
        <begin position="114"/>
        <end position="133"/>
    </location>
</feature>
<feature type="region of interest" description="Disordered" evidence="1">
    <location>
        <begin position="136"/>
        <end position="155"/>
    </location>
</feature>
<dbReference type="EMBL" id="SDWW01000093">
    <property type="protein sequence ID" value="RYV49335.1"/>
    <property type="molecule type" value="Genomic_DNA"/>
</dbReference>
<sequence>MRTTTDDIVKRYLHRALPTVGVAVLLIAGAAPAVAVSAPPSSAAAAVFADSTTDPGDGHEAMPGMDMPAEDMPAGEETSHDDPAENMPGMDMPADEMTSDGDEHAGTVSRPRGAVLGTFAGLNAAVLISAAVLRRKTKNTHHPKRSTRVTTPATA</sequence>
<feature type="region of interest" description="Disordered" evidence="1">
    <location>
        <begin position="49"/>
        <end position="109"/>
    </location>
</feature>
<keyword evidence="2" id="KW-0472">Membrane</keyword>
<dbReference type="RefSeq" id="WP_130104314.1">
    <property type="nucleotide sequence ID" value="NZ_SDWW01000093.1"/>
</dbReference>
<feature type="compositionally biased region" description="Basic residues" evidence="1">
    <location>
        <begin position="136"/>
        <end position="147"/>
    </location>
</feature>
<name>A0A4Q5MV25_9MICO</name>
<evidence type="ECO:0000256" key="1">
    <source>
        <dbReference type="SAM" id="MobiDB-lite"/>
    </source>
</evidence>
<keyword evidence="2" id="KW-1133">Transmembrane helix</keyword>